<dbReference type="Proteomes" id="UP000294726">
    <property type="component" value="Chromosome"/>
</dbReference>
<sequence>MLIPKIILFRNFNKLSDSLNAIDKSKSFLLSTIKEKYMTLKYV</sequence>
<evidence type="ECO:0000313" key="2">
    <source>
        <dbReference type="Proteomes" id="UP000294726"/>
    </source>
</evidence>
<protein>
    <submittedName>
        <fullName evidence="1">Uncharacterized protein</fullName>
    </submittedName>
</protein>
<name>A0AAQ2ZFA2_OENOE</name>
<dbReference type="EMBL" id="LR031358">
    <property type="protein sequence ID" value="VDB97351.1"/>
    <property type="molecule type" value="Genomic_DNA"/>
</dbReference>
<dbReference type="AlphaFoldDB" id="A0AAQ2ZFA2"/>
<organism evidence="1 2">
    <name type="scientific">Oenococcus oeni</name>
    <name type="common">Leuconostoc oenos</name>
    <dbReference type="NCBI Taxonomy" id="1247"/>
    <lineage>
        <taxon>Bacteria</taxon>
        <taxon>Bacillati</taxon>
        <taxon>Bacillota</taxon>
        <taxon>Bacilli</taxon>
        <taxon>Lactobacillales</taxon>
        <taxon>Lactobacillaceae</taxon>
        <taxon>Oenococcus</taxon>
    </lineage>
</organism>
<accession>A0AAQ2ZFA2</accession>
<reference evidence="1 2" key="1">
    <citation type="submission" date="2018-08" db="EMBL/GenBank/DDBJ databases">
        <authorList>
            <person name="Lorentzen P. G. S. M."/>
        </authorList>
    </citation>
    <scope>NUCLEOTIDE SEQUENCE [LARGE SCALE GENOMIC DNA]</scope>
    <source>
        <strain evidence="1 2">CRBO_1381</strain>
    </source>
</reference>
<proteinExistence type="predicted"/>
<gene>
    <name evidence="1" type="ORF">OENI_0355</name>
</gene>
<evidence type="ECO:0000313" key="1">
    <source>
        <dbReference type="EMBL" id="VDB97351.1"/>
    </source>
</evidence>